<proteinExistence type="predicted"/>
<protein>
    <submittedName>
        <fullName evidence="1">Uncharacterized protein</fullName>
    </submittedName>
</protein>
<dbReference type="KEGG" id="mng:MNEG_16703"/>
<evidence type="ECO:0000313" key="2">
    <source>
        <dbReference type="Proteomes" id="UP000054498"/>
    </source>
</evidence>
<keyword evidence="2" id="KW-1185">Reference proteome</keyword>
<dbReference type="GeneID" id="25734489"/>
<dbReference type="AlphaFoldDB" id="A0A0D2IT97"/>
<reference evidence="1 2" key="1">
    <citation type="journal article" date="2013" name="BMC Genomics">
        <title>Reconstruction of the lipid metabolism for the microalga Monoraphidium neglectum from its genome sequence reveals characteristics suitable for biofuel production.</title>
        <authorList>
            <person name="Bogen C."/>
            <person name="Al-Dilaimi A."/>
            <person name="Albersmeier A."/>
            <person name="Wichmann J."/>
            <person name="Grundmann M."/>
            <person name="Rupp O."/>
            <person name="Lauersen K.J."/>
            <person name="Blifernez-Klassen O."/>
            <person name="Kalinowski J."/>
            <person name="Goesmann A."/>
            <person name="Mussgnug J.H."/>
            <person name="Kruse O."/>
        </authorList>
    </citation>
    <scope>NUCLEOTIDE SEQUENCE [LARGE SCALE GENOMIC DNA]</scope>
    <source>
        <strain evidence="1 2">SAG 48.87</strain>
    </source>
</reference>
<evidence type="ECO:0000313" key="1">
    <source>
        <dbReference type="EMBL" id="KIY91262.1"/>
    </source>
</evidence>
<dbReference type="Proteomes" id="UP000054498">
    <property type="component" value="Unassembled WGS sequence"/>
</dbReference>
<dbReference type="OrthoDB" id="64767at2759"/>
<organism evidence="1 2">
    <name type="scientific">Monoraphidium neglectum</name>
    <dbReference type="NCBI Taxonomy" id="145388"/>
    <lineage>
        <taxon>Eukaryota</taxon>
        <taxon>Viridiplantae</taxon>
        <taxon>Chlorophyta</taxon>
        <taxon>core chlorophytes</taxon>
        <taxon>Chlorophyceae</taxon>
        <taxon>CS clade</taxon>
        <taxon>Sphaeropleales</taxon>
        <taxon>Selenastraceae</taxon>
        <taxon>Monoraphidium</taxon>
    </lineage>
</organism>
<dbReference type="RefSeq" id="XP_013890282.1">
    <property type="nucleotide sequence ID" value="XM_014034828.1"/>
</dbReference>
<accession>A0A0D2IT97</accession>
<dbReference type="Gene3D" id="1.10.3380.30">
    <property type="match status" value="1"/>
</dbReference>
<name>A0A0D2IT97_9CHLO</name>
<gene>
    <name evidence="1" type="ORF">MNEG_16703</name>
</gene>
<dbReference type="EMBL" id="KK106886">
    <property type="protein sequence ID" value="KIY91262.1"/>
    <property type="molecule type" value="Genomic_DNA"/>
</dbReference>
<sequence>MGALSLRPGFDERTVGRLMRGLTCRVLCPVRARAGEESRHRTAVMRKLGFVDDSGVVLLKGRAAACIDTTDELLTAAP</sequence>